<evidence type="ECO:0000259" key="4">
    <source>
        <dbReference type="Pfam" id="PF13847"/>
    </source>
</evidence>
<dbReference type="PANTHER" id="PTHR45875:SF1">
    <property type="entry name" value="METHYLTRANSFERASE N6AMT1"/>
    <property type="match status" value="1"/>
</dbReference>
<dbReference type="Pfam" id="PF13847">
    <property type="entry name" value="Methyltransf_31"/>
    <property type="match status" value="1"/>
</dbReference>
<dbReference type="CDD" id="cd02440">
    <property type="entry name" value="AdoMet_MTases"/>
    <property type="match status" value="1"/>
</dbReference>
<dbReference type="SUPFAM" id="SSF53335">
    <property type="entry name" value="S-adenosyl-L-methionine-dependent methyltransferases"/>
    <property type="match status" value="1"/>
</dbReference>
<name>A0A4P9VJD6_9GAMM</name>
<proteinExistence type="predicted"/>
<dbReference type="InterPro" id="IPR025714">
    <property type="entry name" value="Methyltranfer_dom"/>
</dbReference>
<keyword evidence="6" id="KW-1185">Reference proteome</keyword>
<dbReference type="InterPro" id="IPR029063">
    <property type="entry name" value="SAM-dependent_MTases_sf"/>
</dbReference>
<sequence>MLGLCKECITMNDYKQLHDELRSFHDLYPEEFSLLYRNNQTCTLNERLMKYQLKFNLLEIINRQVKSSYRIYSYQSCFFITDYKTNSLDQVFSPYDEEVNICAPFYTNELFKNQRVLEIGTGCGLYTTLAAEKDCTVTGVDINPKAVEYAKFNILLNNVQQYAKVMAADIESMLPLVPEYDLVIASLPYMPNPPTLSEKKTYSDGGEYGWKLSLQAISQISKRLNSRARLKMYTMNLGNEHTSYIELNPYFFFNDLPVSVTLTKICANMHIFSDWYTHKFSNNNNQAVILQWLDHLKARNLNYMHYVTLEITPASKFSLTVKRKDYNLNIAYPRSKNIYSPIV</sequence>
<dbReference type="GO" id="GO:0008757">
    <property type="term" value="F:S-adenosylmethionine-dependent methyltransferase activity"/>
    <property type="evidence" value="ECO:0007669"/>
    <property type="project" value="TreeGrafter"/>
</dbReference>
<accession>A0A4P9VJD6</accession>
<comment type="caution">
    <text evidence="5">The sequence shown here is derived from an EMBL/GenBank/DDBJ whole genome shotgun (WGS) entry which is preliminary data.</text>
</comment>
<keyword evidence="1 5" id="KW-0489">Methyltransferase</keyword>
<dbReference type="AlphaFoldDB" id="A0A4P9VJD6"/>
<evidence type="ECO:0000313" key="6">
    <source>
        <dbReference type="Proteomes" id="UP000257039"/>
    </source>
</evidence>
<dbReference type="InterPro" id="IPR052190">
    <property type="entry name" value="Euk-Arch_PrmC-MTase"/>
</dbReference>
<evidence type="ECO:0000256" key="3">
    <source>
        <dbReference type="ARBA" id="ARBA00022691"/>
    </source>
</evidence>
<dbReference type="GO" id="GO:0035657">
    <property type="term" value="C:eRF1 methyltransferase complex"/>
    <property type="evidence" value="ECO:0007669"/>
    <property type="project" value="TreeGrafter"/>
</dbReference>
<organism evidence="5 6">
    <name type="scientific">Zooshikella ganghwensis</name>
    <dbReference type="NCBI Taxonomy" id="202772"/>
    <lineage>
        <taxon>Bacteria</taxon>
        <taxon>Pseudomonadati</taxon>
        <taxon>Pseudomonadota</taxon>
        <taxon>Gammaproteobacteria</taxon>
        <taxon>Oceanospirillales</taxon>
        <taxon>Zooshikellaceae</taxon>
        <taxon>Zooshikella</taxon>
    </lineage>
</organism>
<dbReference type="Gene3D" id="3.40.50.150">
    <property type="entry name" value="Vaccinia Virus protein VP39"/>
    <property type="match status" value="1"/>
</dbReference>
<keyword evidence="3" id="KW-0949">S-adenosyl-L-methionine</keyword>
<evidence type="ECO:0000256" key="2">
    <source>
        <dbReference type="ARBA" id="ARBA00022679"/>
    </source>
</evidence>
<evidence type="ECO:0000313" key="5">
    <source>
        <dbReference type="EMBL" id="RDH42280.1"/>
    </source>
</evidence>
<protein>
    <submittedName>
        <fullName evidence="5">Methyltransferase domain-containing protein</fullName>
    </submittedName>
</protein>
<dbReference type="PANTHER" id="PTHR45875">
    <property type="entry name" value="METHYLTRANSFERASE N6AMT1"/>
    <property type="match status" value="1"/>
</dbReference>
<feature type="domain" description="Methyltransferase" evidence="4">
    <location>
        <begin position="112"/>
        <end position="194"/>
    </location>
</feature>
<reference evidence="5 6" key="1">
    <citation type="submission" date="2017-04" db="EMBL/GenBank/DDBJ databases">
        <title>Draft genome sequence of Zooshikella ganghwensis VG4 isolated from Red Sea sediments.</title>
        <authorList>
            <person name="Rehman Z."/>
            <person name="Alam I."/>
            <person name="Kamau A."/>
            <person name="Bajic V."/>
            <person name="Leiknes T."/>
        </authorList>
    </citation>
    <scope>NUCLEOTIDE SEQUENCE [LARGE SCALE GENOMIC DNA]</scope>
    <source>
        <strain evidence="5 6">VG4</strain>
    </source>
</reference>
<keyword evidence="2 5" id="KW-0808">Transferase</keyword>
<dbReference type="EMBL" id="NDXW01000001">
    <property type="protein sequence ID" value="RDH42280.1"/>
    <property type="molecule type" value="Genomic_DNA"/>
</dbReference>
<evidence type="ECO:0000256" key="1">
    <source>
        <dbReference type="ARBA" id="ARBA00022603"/>
    </source>
</evidence>
<dbReference type="Proteomes" id="UP000257039">
    <property type="component" value="Unassembled WGS sequence"/>
</dbReference>
<gene>
    <name evidence="5" type="ORF">B9G39_01815</name>
</gene>
<dbReference type="GO" id="GO:0032259">
    <property type="term" value="P:methylation"/>
    <property type="evidence" value="ECO:0007669"/>
    <property type="project" value="UniProtKB-KW"/>
</dbReference>
<dbReference type="GO" id="GO:0008276">
    <property type="term" value="F:protein methyltransferase activity"/>
    <property type="evidence" value="ECO:0007669"/>
    <property type="project" value="TreeGrafter"/>
</dbReference>